<proteinExistence type="predicted"/>
<gene>
    <name evidence="1" type="ORF">SMC1_02640</name>
</gene>
<dbReference type="EMBL" id="QXIY01000009">
    <property type="protein sequence ID" value="RIE17235.1"/>
    <property type="molecule type" value="Genomic_DNA"/>
</dbReference>
<protein>
    <submittedName>
        <fullName evidence="1">Uncharacterized protein</fullName>
    </submittedName>
</protein>
<evidence type="ECO:0000313" key="1">
    <source>
        <dbReference type="EMBL" id="RIE17235.1"/>
    </source>
</evidence>
<name>A0A398DPV1_9BACT</name>
<accession>A0A398DPV1</accession>
<dbReference type="Gene3D" id="2.60.40.1620">
    <property type="entry name" value="Lipoprotein YajI-like"/>
    <property type="match status" value="1"/>
</dbReference>
<sequence>MCALKWPKRKPQASLTLHLTFGNTTTKTQTYAGNLPGGSWTRIEFIATPASADDMKAVKLTFDTNTVSLEGGS</sequence>
<dbReference type="Proteomes" id="UP000266113">
    <property type="component" value="Unassembled WGS sequence"/>
</dbReference>
<comment type="caution">
    <text evidence="1">The sequence shown here is derived from an EMBL/GenBank/DDBJ whole genome shotgun (WGS) entry which is preliminary data.</text>
</comment>
<dbReference type="AlphaFoldDB" id="A0A398DPV1"/>
<keyword evidence="2" id="KW-1185">Reference proteome</keyword>
<evidence type="ECO:0000313" key="2">
    <source>
        <dbReference type="Proteomes" id="UP000266113"/>
    </source>
</evidence>
<dbReference type="InterPro" id="IPR037125">
    <property type="entry name" value="YajI-like_sf"/>
</dbReference>
<reference evidence="1 2" key="1">
    <citation type="submission" date="2018-09" db="EMBL/GenBank/DDBJ databases">
        <title>Discovery and Ecogenomic Context for Candidatus Cryosericales, a Global Caldiserica Order Active in Thawing Permafrost.</title>
        <authorList>
            <person name="Martinez M.A."/>
            <person name="Woodcroft B.J."/>
            <person name="Ignacio Espinoza J.C."/>
            <person name="Zayed A."/>
            <person name="Singleton C.M."/>
            <person name="Boyd J."/>
            <person name="Li Y.-F."/>
            <person name="Purvine S."/>
            <person name="Maughan H."/>
            <person name="Hodgkins S.B."/>
            <person name="Anderson D."/>
            <person name="Sederholm M."/>
            <person name="Temperton B."/>
            <person name="Saleska S.R."/>
            <person name="Tyson G.W."/>
            <person name="Rich V.I."/>
        </authorList>
    </citation>
    <scope>NUCLEOTIDE SEQUENCE [LARGE SCALE GENOMIC DNA]</scope>
    <source>
        <strain evidence="1 2">SMC1</strain>
    </source>
</reference>
<organism evidence="1 2">
    <name type="scientific">Candidatus Cryosericum septentrionale</name>
    <dbReference type="NCBI Taxonomy" id="2290913"/>
    <lineage>
        <taxon>Bacteria</taxon>
        <taxon>Pseudomonadati</taxon>
        <taxon>Caldisericota/Cryosericota group</taxon>
        <taxon>Candidatus Cryosericota</taxon>
        <taxon>Candidatus Cryosericia</taxon>
        <taxon>Candidatus Cryosericales</taxon>
        <taxon>Candidatus Cryosericaceae</taxon>
        <taxon>Candidatus Cryosericum</taxon>
    </lineage>
</organism>